<proteinExistence type="predicted"/>
<dbReference type="Proteomes" id="UP000531840">
    <property type="component" value="Unassembled WGS sequence"/>
</dbReference>
<organism evidence="1 2">
    <name type="scientific">Gemelliphila palaticanis</name>
    <dbReference type="NCBI Taxonomy" id="81950"/>
    <lineage>
        <taxon>Bacteria</taxon>
        <taxon>Bacillati</taxon>
        <taxon>Bacillota</taxon>
        <taxon>Bacilli</taxon>
        <taxon>Bacillales</taxon>
        <taxon>Gemellaceae</taxon>
        <taxon>Gemelliphila</taxon>
    </lineage>
</organism>
<comment type="caution">
    <text evidence="1">The sequence shown here is derived from an EMBL/GenBank/DDBJ whole genome shotgun (WGS) entry which is preliminary data.</text>
</comment>
<evidence type="ECO:0000313" key="2">
    <source>
        <dbReference type="Proteomes" id="UP000531840"/>
    </source>
</evidence>
<protein>
    <submittedName>
        <fullName evidence="1">Uncharacterized protein</fullName>
    </submittedName>
</protein>
<dbReference type="EMBL" id="JACBYF010000011">
    <property type="protein sequence ID" value="NYS47702.1"/>
    <property type="molecule type" value="Genomic_DNA"/>
</dbReference>
<sequence>MNYSNDIILLCKKAIFHLKKAEEYFEKSKRLGLLDIFSKGIVMSIIKNSKIEKANDELLELRSYVDELRGIISKNNLEIKNFDVENLNYNLEIFFNNIISNSIIQNKIENKIEDIKLLTLKFEEIIFLIKNK</sequence>
<dbReference type="RefSeq" id="WP_179941490.1">
    <property type="nucleotide sequence ID" value="NZ_JACBYF010000011.1"/>
</dbReference>
<keyword evidence="2" id="KW-1185">Reference proteome</keyword>
<reference evidence="1 2" key="1">
    <citation type="submission" date="2020-07" db="EMBL/GenBank/DDBJ databases">
        <title>MOT database genomes.</title>
        <authorList>
            <person name="Joseph S."/>
            <person name="Aduse-Opoku J."/>
            <person name="Hashim A."/>
            <person name="Wade W."/>
            <person name="Curtis M."/>
        </authorList>
    </citation>
    <scope>NUCLEOTIDE SEQUENCE [LARGE SCALE GENOMIC DNA]</scope>
    <source>
        <strain evidence="1 2">CIP 106318</strain>
    </source>
</reference>
<evidence type="ECO:0000313" key="1">
    <source>
        <dbReference type="EMBL" id="NYS47702.1"/>
    </source>
</evidence>
<accession>A0ABX2SZA7</accession>
<name>A0ABX2SZA7_9BACL</name>
<gene>
    <name evidence="1" type="ORF">HZY85_05785</name>
</gene>